<sequence>MPQKPCAAGLECFQEKWDPVFRGSMKHGKTLARRFSWLLAALAACVTPVQAAEACFRGVNLSGAEFGDVGGKPFKDYAYPSEATIRYFAEKGFNSARLPFRWEHLQPEPGKDLAEEELQRLDATIKSLKSQRMRIILDPHNFGIYYGKQVNTADVPVEVFADFWGRLAEHYANDPAIVFGLMNEPFDMPASQWLAAANGAIAAIRATGAKNLILVPGVSWTGAHSWESESYGGANGVIMLGVKDPGNNYAYEVHQYFDEDFSGTHDNCSRAADAVAAIDNVTRWLRKNGKRGYLGEFGAPGAPACVDAIRSMTAAVEKNSDRWVGWAYWSAGDWWPESEMLNIQPGKSGDRPQLAGLQPFLKDYSAASGDCPALRKR</sequence>
<evidence type="ECO:0000256" key="1">
    <source>
        <dbReference type="ARBA" id="ARBA00022801"/>
    </source>
</evidence>
<evidence type="ECO:0000313" key="6">
    <source>
        <dbReference type="Proteomes" id="UP001235269"/>
    </source>
</evidence>
<dbReference type="GO" id="GO:0008810">
    <property type="term" value="F:cellulase activity"/>
    <property type="evidence" value="ECO:0007669"/>
    <property type="project" value="UniProtKB-EC"/>
</dbReference>
<proteinExistence type="inferred from homology"/>
<accession>A0ABU0IDH4</accession>
<evidence type="ECO:0000259" key="4">
    <source>
        <dbReference type="Pfam" id="PF00150"/>
    </source>
</evidence>
<dbReference type="InterPro" id="IPR018087">
    <property type="entry name" value="Glyco_hydro_5_CS"/>
</dbReference>
<feature type="domain" description="Glycoside hydrolase family 5" evidence="4">
    <location>
        <begin position="74"/>
        <end position="331"/>
    </location>
</feature>
<gene>
    <name evidence="5" type="ORF">QO005_002643</name>
</gene>
<reference evidence="5 6" key="1">
    <citation type="submission" date="2023-07" db="EMBL/GenBank/DDBJ databases">
        <title>Genomic Encyclopedia of Type Strains, Phase IV (KMG-IV): sequencing the most valuable type-strain genomes for metagenomic binning, comparative biology and taxonomic classification.</title>
        <authorList>
            <person name="Goeker M."/>
        </authorList>
    </citation>
    <scope>NUCLEOTIDE SEQUENCE [LARGE SCALE GENOMIC DNA]</scope>
    <source>
        <strain evidence="5 6">DSM 100301</strain>
    </source>
</reference>
<dbReference type="Proteomes" id="UP001235269">
    <property type="component" value="Unassembled WGS sequence"/>
</dbReference>
<dbReference type="EMBL" id="JAUSWH010000007">
    <property type="protein sequence ID" value="MDQ0456302.1"/>
    <property type="molecule type" value="Genomic_DNA"/>
</dbReference>
<dbReference type="InterPro" id="IPR001547">
    <property type="entry name" value="Glyco_hydro_5"/>
</dbReference>
<evidence type="ECO:0000256" key="3">
    <source>
        <dbReference type="RuleBase" id="RU361153"/>
    </source>
</evidence>
<dbReference type="PANTHER" id="PTHR34142:SF1">
    <property type="entry name" value="GLYCOSIDE HYDROLASE FAMILY 5 DOMAIN-CONTAINING PROTEIN"/>
    <property type="match status" value="1"/>
</dbReference>
<evidence type="ECO:0000256" key="2">
    <source>
        <dbReference type="ARBA" id="ARBA00023295"/>
    </source>
</evidence>
<keyword evidence="1 3" id="KW-0378">Hydrolase</keyword>
<dbReference type="PROSITE" id="PS00659">
    <property type="entry name" value="GLYCOSYL_HYDROL_F5"/>
    <property type="match status" value="1"/>
</dbReference>
<dbReference type="Pfam" id="PF00150">
    <property type="entry name" value="Cellulase"/>
    <property type="match status" value="1"/>
</dbReference>
<comment type="similarity">
    <text evidence="3">Belongs to the glycosyl hydrolase 5 (cellulase A) family.</text>
</comment>
<comment type="caution">
    <text evidence="5">The sequence shown here is derived from an EMBL/GenBank/DDBJ whole genome shotgun (WGS) entry which is preliminary data.</text>
</comment>
<dbReference type="PANTHER" id="PTHR34142">
    <property type="entry name" value="ENDO-BETA-1,4-GLUCANASE A"/>
    <property type="match status" value="1"/>
</dbReference>
<keyword evidence="6" id="KW-1185">Reference proteome</keyword>
<dbReference type="EC" id="3.2.1.4" evidence="5"/>
<organism evidence="5 6">
    <name type="scientific">Rhizobium paknamense</name>
    <dbReference type="NCBI Taxonomy" id="1206817"/>
    <lineage>
        <taxon>Bacteria</taxon>
        <taxon>Pseudomonadati</taxon>
        <taxon>Pseudomonadota</taxon>
        <taxon>Alphaproteobacteria</taxon>
        <taxon>Hyphomicrobiales</taxon>
        <taxon>Rhizobiaceae</taxon>
        <taxon>Rhizobium/Agrobacterium group</taxon>
        <taxon>Rhizobium</taxon>
    </lineage>
</organism>
<keyword evidence="2 3" id="KW-0326">Glycosidase</keyword>
<evidence type="ECO:0000313" key="5">
    <source>
        <dbReference type="EMBL" id="MDQ0456302.1"/>
    </source>
</evidence>
<protein>
    <submittedName>
        <fullName evidence="5">Endoglucanase</fullName>
        <ecNumber evidence="5">3.2.1.4</ecNumber>
    </submittedName>
</protein>
<dbReference type="InterPro" id="IPR017853">
    <property type="entry name" value="GH"/>
</dbReference>
<dbReference type="Gene3D" id="3.20.20.80">
    <property type="entry name" value="Glycosidases"/>
    <property type="match status" value="1"/>
</dbReference>
<dbReference type="SUPFAM" id="SSF51445">
    <property type="entry name" value="(Trans)glycosidases"/>
    <property type="match status" value="1"/>
</dbReference>
<name>A0ABU0IDH4_9HYPH</name>